<proteinExistence type="predicted"/>
<dbReference type="Proteomes" id="UP001162501">
    <property type="component" value="Chromosome 11"/>
</dbReference>
<name>A0AC59Y8F8_RANTA</name>
<sequence length="63" mass="7270">RASKHHPERSCSLWAESHGPAQGQERSSHLGESPEQTKEKPRERTDRKWQHSSKVLEGANQRK</sequence>
<accession>A0AC59Y8F8</accession>
<evidence type="ECO:0000313" key="2">
    <source>
        <dbReference type="Proteomes" id="UP001162501"/>
    </source>
</evidence>
<organism evidence="1 2">
    <name type="scientific">Rangifer tarandus platyrhynchus</name>
    <name type="common">Svalbard reindeer</name>
    <dbReference type="NCBI Taxonomy" id="3082113"/>
    <lineage>
        <taxon>Eukaryota</taxon>
        <taxon>Metazoa</taxon>
        <taxon>Chordata</taxon>
        <taxon>Craniata</taxon>
        <taxon>Vertebrata</taxon>
        <taxon>Euteleostomi</taxon>
        <taxon>Mammalia</taxon>
        <taxon>Eutheria</taxon>
        <taxon>Laurasiatheria</taxon>
        <taxon>Artiodactyla</taxon>
        <taxon>Ruminantia</taxon>
        <taxon>Pecora</taxon>
        <taxon>Cervidae</taxon>
        <taxon>Odocoileinae</taxon>
        <taxon>Rangifer</taxon>
    </lineage>
</organism>
<evidence type="ECO:0000313" key="1">
    <source>
        <dbReference type="EMBL" id="CAM9465937.1"/>
    </source>
</evidence>
<feature type="non-terminal residue" evidence="1">
    <location>
        <position position="63"/>
    </location>
</feature>
<protein>
    <submittedName>
        <fullName evidence="1">Uncharacterized protein</fullName>
    </submittedName>
</protein>
<gene>
    <name evidence="1" type="ORF">MRATA1EN22A_LOCUS2894</name>
</gene>
<feature type="non-terminal residue" evidence="1">
    <location>
        <position position="1"/>
    </location>
</feature>
<reference evidence="1" key="2">
    <citation type="submission" date="2025-03" db="EMBL/GenBank/DDBJ databases">
        <authorList>
            <consortium name="ELIXIR-Norway"/>
            <consortium name="Elixir Norway"/>
        </authorList>
    </citation>
    <scope>NUCLEOTIDE SEQUENCE</scope>
</reference>
<reference evidence="1" key="1">
    <citation type="submission" date="2023-05" db="EMBL/GenBank/DDBJ databases">
        <authorList>
            <consortium name="ELIXIR-Norway"/>
        </authorList>
    </citation>
    <scope>NUCLEOTIDE SEQUENCE</scope>
</reference>
<dbReference type="EMBL" id="OX596095">
    <property type="protein sequence ID" value="CAM9465937.1"/>
    <property type="molecule type" value="Genomic_DNA"/>
</dbReference>